<sequence>MRYLLIISCLLFTACQQVEESDFSIMTLQTYLYPNQKANLQFAYYDYYDSLPQFPSNINPSLRVDGEDYALIHLDSGHFQSVNTLPANEASVFEVVALDGSLTSTATMPEALGSVALIDSTELYKDQFHTFMEARAYQRATALQIYVEKASGQYYYYQMKRPEEGEYIYDEDYWASDVDLPCGVSASDSLFIDGAYLEKLGEYELVVASCSDEFVRYFQGGINTGSIDPNYSNISGGVGVFTAMNPDTLVFSLKRNTDSESL</sequence>
<dbReference type="RefSeq" id="WP_338397126.1">
    <property type="nucleotide sequence ID" value="NZ_AP025292.1"/>
</dbReference>
<evidence type="ECO:0000313" key="1">
    <source>
        <dbReference type="EMBL" id="BDC99988.1"/>
    </source>
</evidence>
<evidence type="ECO:0000313" key="2">
    <source>
        <dbReference type="Proteomes" id="UP001354989"/>
    </source>
</evidence>
<dbReference type="Proteomes" id="UP001354989">
    <property type="component" value="Chromosome"/>
</dbReference>
<dbReference type="PROSITE" id="PS51257">
    <property type="entry name" value="PROKAR_LIPOPROTEIN"/>
    <property type="match status" value="1"/>
</dbReference>
<name>A0ABM7VG93_9BACT</name>
<organism evidence="1 2">
    <name type="scientific">Persicobacter psychrovividus</name>
    <dbReference type="NCBI Taxonomy" id="387638"/>
    <lineage>
        <taxon>Bacteria</taxon>
        <taxon>Pseudomonadati</taxon>
        <taxon>Bacteroidota</taxon>
        <taxon>Cytophagia</taxon>
        <taxon>Cytophagales</taxon>
        <taxon>Persicobacteraceae</taxon>
        <taxon>Persicobacter</taxon>
    </lineage>
</organism>
<proteinExistence type="predicted"/>
<keyword evidence="2" id="KW-1185">Reference proteome</keyword>
<protein>
    <recommendedName>
        <fullName evidence="3">DUF4249 family protein</fullName>
    </recommendedName>
</protein>
<dbReference type="EMBL" id="AP025292">
    <property type="protein sequence ID" value="BDC99988.1"/>
    <property type="molecule type" value="Genomic_DNA"/>
</dbReference>
<reference evidence="1 2" key="1">
    <citation type="submission" date="2021-12" db="EMBL/GenBank/DDBJ databases">
        <title>Genome sequencing of bacteria with rrn-lacking chromosome and rrn-plasmid.</title>
        <authorList>
            <person name="Anda M."/>
            <person name="Iwasaki W."/>
        </authorList>
    </citation>
    <scope>NUCLEOTIDE SEQUENCE [LARGE SCALE GENOMIC DNA]</scope>
    <source>
        <strain evidence="1 2">NBRC 101262</strain>
    </source>
</reference>
<evidence type="ECO:0008006" key="3">
    <source>
        <dbReference type="Google" id="ProtNLM"/>
    </source>
</evidence>
<accession>A0ABM7VG93</accession>
<gene>
    <name evidence="1" type="ORF">PEPS_22690</name>
</gene>